<accession>A0A1I7EYA5</accession>
<dbReference type="OrthoDB" id="1056765at2"/>
<dbReference type="EMBL" id="FPBK01000001">
    <property type="protein sequence ID" value="SFU28896.1"/>
    <property type="molecule type" value="Genomic_DNA"/>
</dbReference>
<dbReference type="NCBIfam" id="TIGR04183">
    <property type="entry name" value="Por_Secre_tail"/>
    <property type="match status" value="1"/>
</dbReference>
<reference evidence="4 5" key="1">
    <citation type="submission" date="2016-10" db="EMBL/GenBank/DDBJ databases">
        <authorList>
            <person name="de Groot N.N."/>
        </authorList>
    </citation>
    <scope>NUCLEOTIDE SEQUENCE [LARGE SCALE GENOMIC DNA]</scope>
    <source>
        <strain evidence="4 5">CGMCC 1.12333</strain>
    </source>
</reference>
<dbReference type="SUPFAM" id="SSF74853">
    <property type="entry name" value="Lamin A/C globular tail domain"/>
    <property type="match status" value="2"/>
</dbReference>
<dbReference type="PROSITE" id="PS51841">
    <property type="entry name" value="LTD"/>
    <property type="match status" value="2"/>
</dbReference>
<sequence length="656" mass="68827">MKKIYFLIFSLLMSGIALGQNASDLYFSMYAEGSSNNKFLEIYNGTGADVDLSGYSISTCSNGCDEISQFDYPNNVSFDAGTILAAGDVYVIAHPSADASILAVADETFTHLSNGDDTIALTISGATADTYTIVDIIGDLGGDVGSGWDVAGISAATQNHTLTRKTSVCGPNATELGSFGTDAETSEWIVTDIDTEWANLGSYTGCSTSPVLTITAPLDGEEFESGTALVTVSVSTQNFDVAAVGAGDGHIHWMVNGVAQPMKYDLNDETISTVDGESYTVYMELVDDSHTAISPAVNQTITFSVANPCDLSLGTETATCDASTSEIDTYTATIDFTGGGSSTYTITVNDGIVGGDDPSTNADGTIIITDIAEGTNLTVSILGDSSDSSCDFSTYIESPVCLGDVTCANAGDVIITEIMQNPSAVYDNEGEWFELYNTTSSDINMQGWVIKDEASEGEEFTISALTIPANGYVVLGTNADVTTNGNVTVDYEYGSAISLGNGTDGIIIECTETVIDQVTWDNGDTFPDPNGASMELATNAYDATSNDDGANWAEATSTYGDGDLGTPGLENDNTMSTDKFANASFSMYPNPVTNGTLNIVSNQDGEMNVQIFNLLGKQVLNTMTTETINVSALKRGVYLAKVTQNGVSSTQKLVIK</sequence>
<dbReference type="Pfam" id="PF18962">
    <property type="entry name" value="Por_Secre_tail"/>
    <property type="match status" value="1"/>
</dbReference>
<dbReference type="Gene3D" id="2.60.40.1260">
    <property type="entry name" value="Lamin Tail domain"/>
    <property type="match status" value="1"/>
</dbReference>
<dbReference type="Pfam" id="PF00932">
    <property type="entry name" value="LTD"/>
    <property type="match status" value="2"/>
</dbReference>
<evidence type="ECO:0000259" key="3">
    <source>
        <dbReference type="PROSITE" id="PS51841"/>
    </source>
</evidence>
<organism evidence="4 5">
    <name type="scientific">Pustulibacterium marinum</name>
    <dbReference type="NCBI Taxonomy" id="1224947"/>
    <lineage>
        <taxon>Bacteria</taxon>
        <taxon>Pseudomonadati</taxon>
        <taxon>Bacteroidota</taxon>
        <taxon>Flavobacteriia</taxon>
        <taxon>Flavobacteriales</taxon>
        <taxon>Flavobacteriaceae</taxon>
        <taxon>Pustulibacterium</taxon>
    </lineage>
</organism>
<evidence type="ECO:0000313" key="5">
    <source>
        <dbReference type="Proteomes" id="UP000199138"/>
    </source>
</evidence>
<feature type="domain" description="LTD" evidence="3">
    <location>
        <begin position="17"/>
        <end position="135"/>
    </location>
</feature>
<dbReference type="InterPro" id="IPR001322">
    <property type="entry name" value="Lamin_tail_dom"/>
</dbReference>
<dbReference type="AlphaFoldDB" id="A0A1I7EYA5"/>
<evidence type="ECO:0000256" key="1">
    <source>
        <dbReference type="ARBA" id="ARBA00022729"/>
    </source>
</evidence>
<feature type="domain" description="LTD" evidence="3">
    <location>
        <begin position="393"/>
        <end position="522"/>
    </location>
</feature>
<keyword evidence="5" id="KW-1185">Reference proteome</keyword>
<evidence type="ECO:0000256" key="2">
    <source>
        <dbReference type="SAM" id="SignalP"/>
    </source>
</evidence>
<dbReference type="RefSeq" id="WP_093022323.1">
    <property type="nucleotide sequence ID" value="NZ_FPBK01000001.1"/>
</dbReference>
<feature type="signal peptide" evidence="2">
    <location>
        <begin position="1"/>
        <end position="19"/>
    </location>
</feature>
<feature type="chain" id="PRO_5011544787" evidence="2">
    <location>
        <begin position="20"/>
        <end position="656"/>
    </location>
</feature>
<dbReference type="InterPro" id="IPR036415">
    <property type="entry name" value="Lamin_tail_dom_sf"/>
</dbReference>
<dbReference type="STRING" id="1224947.SAMN05216480_101417"/>
<gene>
    <name evidence="4" type="ORF">SAMN05216480_101417</name>
</gene>
<name>A0A1I7EYA5_9FLAO</name>
<proteinExistence type="predicted"/>
<protein>
    <submittedName>
        <fullName evidence="4">Por secretion system C-terminal sorting domain-containing protein</fullName>
    </submittedName>
</protein>
<dbReference type="Proteomes" id="UP000199138">
    <property type="component" value="Unassembled WGS sequence"/>
</dbReference>
<keyword evidence="1 2" id="KW-0732">Signal</keyword>
<dbReference type="InterPro" id="IPR026444">
    <property type="entry name" value="Secre_tail"/>
</dbReference>
<evidence type="ECO:0000313" key="4">
    <source>
        <dbReference type="EMBL" id="SFU28896.1"/>
    </source>
</evidence>